<dbReference type="InterPro" id="IPR014729">
    <property type="entry name" value="Rossmann-like_a/b/a_fold"/>
</dbReference>
<dbReference type="GO" id="GO:0016779">
    <property type="term" value="F:nucleotidyltransferase activity"/>
    <property type="evidence" value="ECO:0007669"/>
    <property type="project" value="UniProtKB-KW"/>
</dbReference>
<protein>
    <recommendedName>
        <fullName evidence="3">Cytidyltransferase-like domain-containing protein</fullName>
    </recommendedName>
</protein>
<gene>
    <name evidence="4" type="ORF">A2664_00555</name>
</gene>
<reference evidence="4 5" key="1">
    <citation type="journal article" date="2016" name="Nat. Commun.">
        <title>Thousands of microbial genomes shed light on interconnected biogeochemical processes in an aquifer system.</title>
        <authorList>
            <person name="Anantharaman K."/>
            <person name="Brown C.T."/>
            <person name="Hug L.A."/>
            <person name="Sharon I."/>
            <person name="Castelle C.J."/>
            <person name="Probst A.J."/>
            <person name="Thomas B.C."/>
            <person name="Singh A."/>
            <person name="Wilkins M.J."/>
            <person name="Karaoz U."/>
            <person name="Brodie E.L."/>
            <person name="Williams K.H."/>
            <person name="Hubbard S.S."/>
            <person name="Banfield J.F."/>
        </authorList>
    </citation>
    <scope>NUCLEOTIDE SEQUENCE [LARGE SCALE GENOMIC DNA]</scope>
</reference>
<evidence type="ECO:0000256" key="2">
    <source>
        <dbReference type="ARBA" id="ARBA00022695"/>
    </source>
</evidence>
<dbReference type="InterPro" id="IPR004821">
    <property type="entry name" value="Cyt_trans-like"/>
</dbReference>
<comment type="caution">
    <text evidence="4">The sequence shown here is derived from an EMBL/GenBank/DDBJ whole genome shotgun (WGS) entry which is preliminary data.</text>
</comment>
<sequence length="154" mass="17260">MKEKGSKEKIVVAVSGGFDPLHIGHVRMFEEARKLGDELVVILNNDQWLVAKKGYAFMPAQERKEIIESLRPVDRVMLTLHEENPQDMSVCAELKLLKPDIFANGGDRKPDGDPVPEVALCEELGIDMAYNVGHGGKIQSSSWLLAKHEERKKK</sequence>
<evidence type="ECO:0000313" key="4">
    <source>
        <dbReference type="EMBL" id="OHA18421.1"/>
    </source>
</evidence>
<dbReference type="SUPFAM" id="SSF52374">
    <property type="entry name" value="Nucleotidylyl transferase"/>
    <property type="match status" value="1"/>
</dbReference>
<keyword evidence="2" id="KW-0548">Nucleotidyltransferase</keyword>
<organism evidence="4 5">
    <name type="scientific">Candidatus Taylorbacteria bacterium RIFCSPHIGHO2_01_FULL_46_22b</name>
    <dbReference type="NCBI Taxonomy" id="1802301"/>
    <lineage>
        <taxon>Bacteria</taxon>
        <taxon>Candidatus Tayloriibacteriota</taxon>
    </lineage>
</organism>
<dbReference type="AlphaFoldDB" id="A0A1G2M5V5"/>
<name>A0A1G2M5V5_9BACT</name>
<dbReference type="PANTHER" id="PTHR43793:SF1">
    <property type="entry name" value="FAD SYNTHASE"/>
    <property type="match status" value="1"/>
</dbReference>
<dbReference type="Proteomes" id="UP000178873">
    <property type="component" value="Unassembled WGS sequence"/>
</dbReference>
<dbReference type="InterPro" id="IPR050385">
    <property type="entry name" value="Archaeal_FAD_synthase"/>
</dbReference>
<proteinExistence type="predicted"/>
<dbReference type="NCBIfam" id="TIGR00125">
    <property type="entry name" value="cyt_tran_rel"/>
    <property type="match status" value="1"/>
</dbReference>
<evidence type="ECO:0000259" key="3">
    <source>
        <dbReference type="Pfam" id="PF01467"/>
    </source>
</evidence>
<dbReference type="Gene3D" id="3.40.50.620">
    <property type="entry name" value="HUPs"/>
    <property type="match status" value="1"/>
</dbReference>
<evidence type="ECO:0000313" key="5">
    <source>
        <dbReference type="Proteomes" id="UP000178873"/>
    </source>
</evidence>
<dbReference type="Pfam" id="PF01467">
    <property type="entry name" value="CTP_transf_like"/>
    <property type="match status" value="1"/>
</dbReference>
<dbReference type="PANTHER" id="PTHR43793">
    <property type="entry name" value="FAD SYNTHASE"/>
    <property type="match status" value="1"/>
</dbReference>
<keyword evidence="1" id="KW-0808">Transferase</keyword>
<dbReference type="STRING" id="1802301.A2664_00555"/>
<feature type="domain" description="Cytidyltransferase-like" evidence="3">
    <location>
        <begin position="15"/>
        <end position="107"/>
    </location>
</feature>
<evidence type="ECO:0000256" key="1">
    <source>
        <dbReference type="ARBA" id="ARBA00022679"/>
    </source>
</evidence>
<accession>A0A1G2M5V5</accession>
<dbReference type="EMBL" id="MHRF01000005">
    <property type="protein sequence ID" value="OHA18421.1"/>
    <property type="molecule type" value="Genomic_DNA"/>
</dbReference>